<dbReference type="AlphaFoldDB" id="A0AAE1QR86"/>
<dbReference type="Proteomes" id="UP001291623">
    <property type="component" value="Unassembled WGS sequence"/>
</dbReference>
<evidence type="ECO:0000313" key="1">
    <source>
        <dbReference type="EMBL" id="KAK4337846.1"/>
    </source>
</evidence>
<comment type="caution">
    <text evidence="1">The sequence shown here is derived from an EMBL/GenBank/DDBJ whole genome shotgun (WGS) entry which is preliminary data.</text>
</comment>
<protein>
    <submittedName>
        <fullName evidence="1">Uncharacterized protein</fullName>
    </submittedName>
</protein>
<accession>A0AAE1QR86</accession>
<name>A0AAE1QR86_9SOLA</name>
<evidence type="ECO:0000313" key="2">
    <source>
        <dbReference type="Proteomes" id="UP001291623"/>
    </source>
</evidence>
<keyword evidence="2" id="KW-1185">Reference proteome</keyword>
<sequence>MRNPWRIVWNDISYPVKFYGQVIEGADGRKEWVGFLQNFLVPSLPVKQQMEACEALGLHLSPGSNPSSLWRLIIFIEHLVHDTAGITVSLACNEPWRVGMADIATLQGLKIVSFLLASVSDIEQCNDITGSIFPTEFCRVKRMRRMLKNQNVKLCFLARGDLPSFSGSLTKNPHKEAESLSLKKAQEGRKKLKKYQKMLKSRAALPIADLKGECFGHLWGNRNDRTKLLFCIAGILLRMFSMEPMEGDVFQAEDFDRYRCPSVVPVGSPETKAGSQRFVTLCRSFRSFLTKKKPKKKTIQCKPEEEAETKSKHFTLLYLLKEKENVNYRNMKGPLIVVLMMLWKCIILARQEKKRNTVLGAFAFCATENKVAAYSLHRLFPDLLVHMPITEPYASLILQWEAGNTLKKLGPEALEPPRDEAIMSAISLLYEVYLVEINLSFGFLASTSACAKITTS</sequence>
<reference evidence="1" key="1">
    <citation type="submission" date="2023-12" db="EMBL/GenBank/DDBJ databases">
        <title>Genome assembly of Anisodus tanguticus.</title>
        <authorList>
            <person name="Wang Y.-J."/>
        </authorList>
    </citation>
    <scope>NUCLEOTIDE SEQUENCE</scope>
    <source>
        <strain evidence="1">KB-2021</strain>
        <tissue evidence="1">Leaf</tissue>
    </source>
</reference>
<gene>
    <name evidence="1" type="ORF">RND71_042333</name>
</gene>
<dbReference type="EMBL" id="JAVYJV010000024">
    <property type="protein sequence ID" value="KAK4337846.1"/>
    <property type="molecule type" value="Genomic_DNA"/>
</dbReference>
<organism evidence="1 2">
    <name type="scientific">Anisodus tanguticus</name>
    <dbReference type="NCBI Taxonomy" id="243964"/>
    <lineage>
        <taxon>Eukaryota</taxon>
        <taxon>Viridiplantae</taxon>
        <taxon>Streptophyta</taxon>
        <taxon>Embryophyta</taxon>
        <taxon>Tracheophyta</taxon>
        <taxon>Spermatophyta</taxon>
        <taxon>Magnoliopsida</taxon>
        <taxon>eudicotyledons</taxon>
        <taxon>Gunneridae</taxon>
        <taxon>Pentapetalae</taxon>
        <taxon>asterids</taxon>
        <taxon>lamiids</taxon>
        <taxon>Solanales</taxon>
        <taxon>Solanaceae</taxon>
        <taxon>Solanoideae</taxon>
        <taxon>Hyoscyameae</taxon>
        <taxon>Anisodus</taxon>
    </lineage>
</organism>
<proteinExistence type="predicted"/>